<feature type="compositionally biased region" description="Basic residues" evidence="1">
    <location>
        <begin position="126"/>
        <end position="147"/>
    </location>
</feature>
<organism evidence="2 3">
    <name type="scientific">Rubripirellula lacrimiformis</name>
    <dbReference type="NCBI Taxonomy" id="1930273"/>
    <lineage>
        <taxon>Bacteria</taxon>
        <taxon>Pseudomonadati</taxon>
        <taxon>Planctomycetota</taxon>
        <taxon>Planctomycetia</taxon>
        <taxon>Pirellulales</taxon>
        <taxon>Pirellulaceae</taxon>
        <taxon>Rubripirellula</taxon>
    </lineage>
</organism>
<evidence type="ECO:0000313" key="3">
    <source>
        <dbReference type="Proteomes" id="UP000318538"/>
    </source>
</evidence>
<reference evidence="2 3" key="1">
    <citation type="submission" date="2019-02" db="EMBL/GenBank/DDBJ databases">
        <title>Deep-cultivation of Planctomycetes and their phenomic and genomic characterization uncovers novel biology.</title>
        <authorList>
            <person name="Wiegand S."/>
            <person name="Jogler M."/>
            <person name="Boedeker C."/>
            <person name="Pinto D."/>
            <person name="Vollmers J."/>
            <person name="Rivas-Marin E."/>
            <person name="Kohn T."/>
            <person name="Peeters S.H."/>
            <person name="Heuer A."/>
            <person name="Rast P."/>
            <person name="Oberbeckmann S."/>
            <person name="Bunk B."/>
            <person name="Jeske O."/>
            <person name="Meyerdierks A."/>
            <person name="Storesund J.E."/>
            <person name="Kallscheuer N."/>
            <person name="Luecker S."/>
            <person name="Lage O.M."/>
            <person name="Pohl T."/>
            <person name="Merkel B.J."/>
            <person name="Hornburger P."/>
            <person name="Mueller R.-W."/>
            <person name="Bruemmer F."/>
            <person name="Labrenz M."/>
            <person name="Spormann A.M."/>
            <person name="Op den Camp H."/>
            <person name="Overmann J."/>
            <person name="Amann R."/>
            <person name="Jetten M.S.M."/>
            <person name="Mascher T."/>
            <person name="Medema M.H."/>
            <person name="Devos D.P."/>
            <person name="Kaster A.-K."/>
            <person name="Ovreas L."/>
            <person name="Rohde M."/>
            <person name="Galperin M.Y."/>
            <person name="Jogler C."/>
        </authorList>
    </citation>
    <scope>NUCLEOTIDE SEQUENCE [LARGE SCALE GENOMIC DNA]</scope>
    <source>
        <strain evidence="2 3">K22_7</strain>
    </source>
</reference>
<feature type="region of interest" description="Disordered" evidence="1">
    <location>
        <begin position="124"/>
        <end position="160"/>
    </location>
</feature>
<dbReference type="AlphaFoldDB" id="A0A517NL65"/>
<gene>
    <name evidence="2" type="ORF">K227x_62210</name>
</gene>
<feature type="compositionally biased region" description="Polar residues" evidence="1">
    <location>
        <begin position="54"/>
        <end position="63"/>
    </location>
</feature>
<dbReference type="OrthoDB" id="283895at2"/>
<evidence type="ECO:0000313" key="2">
    <source>
        <dbReference type="EMBL" id="QDT07793.1"/>
    </source>
</evidence>
<dbReference type="EMBL" id="CP036525">
    <property type="protein sequence ID" value="QDT07793.1"/>
    <property type="molecule type" value="Genomic_DNA"/>
</dbReference>
<proteinExistence type="predicted"/>
<dbReference type="KEGG" id="rlc:K227x_62210"/>
<evidence type="ECO:0000256" key="1">
    <source>
        <dbReference type="SAM" id="MobiDB-lite"/>
    </source>
</evidence>
<name>A0A517NL65_9BACT</name>
<evidence type="ECO:0008006" key="4">
    <source>
        <dbReference type="Google" id="ProtNLM"/>
    </source>
</evidence>
<sequence>MITPTFKMKKAFFDRQKINDAIDRETRRALSKSLAYVRRRMRSGLRRRKKASKPGQSPSVHSTNPVASLKAIFFAYDERTKSGVVGSIKLNGQRSLSTSDQALPGLLELGGVVTIPEESWDGKTWAKQRRSRRVSSRKKTRKRRVKIAPHPNAAPSLQAEADAGNILSPWANVVGS</sequence>
<feature type="compositionally biased region" description="Basic residues" evidence="1">
    <location>
        <begin position="41"/>
        <end position="52"/>
    </location>
</feature>
<keyword evidence="3" id="KW-1185">Reference proteome</keyword>
<accession>A0A517NL65</accession>
<protein>
    <recommendedName>
        <fullName evidence="4">Phage virion morphogenesis family protein</fullName>
    </recommendedName>
</protein>
<dbReference type="Proteomes" id="UP000318538">
    <property type="component" value="Chromosome"/>
</dbReference>
<feature type="region of interest" description="Disordered" evidence="1">
    <location>
        <begin position="41"/>
        <end position="63"/>
    </location>
</feature>
<dbReference type="RefSeq" id="WP_145176226.1">
    <property type="nucleotide sequence ID" value="NZ_CP036525.1"/>
</dbReference>